<evidence type="ECO:0000313" key="2">
    <source>
        <dbReference type="EMBL" id="MCY1008945.1"/>
    </source>
</evidence>
<comment type="caution">
    <text evidence="2">The sequence shown here is derived from an EMBL/GenBank/DDBJ whole genome shotgun (WGS) entry which is preliminary data.</text>
</comment>
<sequence length="320" mass="34637">MVAGQLGGQDVEVWPARPGVVGQAAQHQALQPRRHRPLEPRRQLPAHHRVRDLVGGLAGERPLAVQRLVERHAQAELVGQRVGRAAAELLRRHVRRRPEQDARGRAGRLRPRQRDLVGVLVVVLVAEADQAEVDHADPAVAADQDVVGLDVAVDEAGRVRRRQAARRLGEHRRDLAPAPTLLREPCPKGHAGDELHGDEHLVAVEADLVDLDHVRVRQLGQRLGLAQQPILPARVRLAVAALQQLDRDLAVELRIVGRVDHSHRPGAEAAEQREATDPSRNGGRLVVPGLAAGTVVGCPKGHTGQPGDSDARAESGLPRA</sequence>
<organism evidence="2 3">
    <name type="scientific">Nannocystis pusilla</name>
    <dbReference type="NCBI Taxonomy" id="889268"/>
    <lineage>
        <taxon>Bacteria</taxon>
        <taxon>Pseudomonadati</taxon>
        <taxon>Myxococcota</taxon>
        <taxon>Polyangia</taxon>
        <taxon>Nannocystales</taxon>
        <taxon>Nannocystaceae</taxon>
        <taxon>Nannocystis</taxon>
    </lineage>
</organism>
<dbReference type="Proteomes" id="UP001150924">
    <property type="component" value="Unassembled WGS sequence"/>
</dbReference>
<feature type="compositionally biased region" description="Basic and acidic residues" evidence="1">
    <location>
        <begin position="264"/>
        <end position="277"/>
    </location>
</feature>
<accession>A0A9X3ES56</accession>
<proteinExistence type="predicted"/>
<keyword evidence="3" id="KW-1185">Reference proteome</keyword>
<dbReference type="EMBL" id="JAPNKE010000002">
    <property type="protein sequence ID" value="MCY1008945.1"/>
    <property type="molecule type" value="Genomic_DNA"/>
</dbReference>
<protein>
    <submittedName>
        <fullName evidence="2">Uncharacterized protein</fullName>
    </submittedName>
</protein>
<reference evidence="2" key="1">
    <citation type="submission" date="2022-11" db="EMBL/GenBank/DDBJ databases">
        <title>Minimal conservation of predation-associated metabolite biosynthetic gene clusters underscores biosynthetic potential of Myxococcota including descriptions for ten novel species: Archangium lansinium sp. nov., Myxococcus landrumus sp. nov., Nannocystis bai.</title>
        <authorList>
            <person name="Ahearne A."/>
            <person name="Stevens C."/>
            <person name="Phillips K."/>
        </authorList>
    </citation>
    <scope>NUCLEOTIDE SEQUENCE</scope>
    <source>
        <strain evidence="2">Na p29</strain>
    </source>
</reference>
<evidence type="ECO:0000313" key="3">
    <source>
        <dbReference type="Proteomes" id="UP001150924"/>
    </source>
</evidence>
<dbReference type="AlphaFoldDB" id="A0A9X3ES56"/>
<name>A0A9X3ES56_9BACT</name>
<dbReference type="AntiFam" id="ANF00226">
    <property type="entry name" value="Shadow ORF (opposite pknB)"/>
</dbReference>
<feature type="region of interest" description="Disordered" evidence="1">
    <location>
        <begin position="264"/>
        <end position="320"/>
    </location>
</feature>
<evidence type="ECO:0000256" key="1">
    <source>
        <dbReference type="SAM" id="MobiDB-lite"/>
    </source>
</evidence>
<gene>
    <name evidence="2" type="ORF">OV079_25985</name>
</gene>